<proteinExistence type="predicted"/>
<dbReference type="OrthoDB" id="10589833at2759"/>
<accession>A0A3P6PWK3</accession>
<evidence type="ECO:0008006" key="4">
    <source>
        <dbReference type="Google" id="ProtNLM"/>
    </source>
</evidence>
<sequence>MKKKLEADVNDLETALTHANSANEDTQTNLKKYAQQISELQHVLEDEQIRRQQFSEDCVNAEKRLAFVQSEKEVLELKSSQAERLNNQLALETNEVHQQIDKLTIQCNDINAANRRMQEDIVQTRVVGAFCIEI</sequence>
<protein>
    <recommendedName>
        <fullName evidence="4">Myosin tail domain-containing protein</fullName>
    </recommendedName>
</protein>
<evidence type="ECO:0000313" key="3">
    <source>
        <dbReference type="Proteomes" id="UP000267096"/>
    </source>
</evidence>
<keyword evidence="1" id="KW-0175">Coiled coil</keyword>
<organism evidence="2 3">
    <name type="scientific">Anisakis simplex</name>
    <name type="common">Herring worm</name>
    <dbReference type="NCBI Taxonomy" id="6269"/>
    <lineage>
        <taxon>Eukaryota</taxon>
        <taxon>Metazoa</taxon>
        <taxon>Ecdysozoa</taxon>
        <taxon>Nematoda</taxon>
        <taxon>Chromadorea</taxon>
        <taxon>Rhabditida</taxon>
        <taxon>Spirurina</taxon>
        <taxon>Ascaridomorpha</taxon>
        <taxon>Ascaridoidea</taxon>
        <taxon>Anisakidae</taxon>
        <taxon>Anisakis</taxon>
        <taxon>Anisakis simplex complex</taxon>
    </lineage>
</organism>
<evidence type="ECO:0000256" key="1">
    <source>
        <dbReference type="SAM" id="Coils"/>
    </source>
</evidence>
<reference evidence="2 3" key="1">
    <citation type="submission" date="2018-11" db="EMBL/GenBank/DDBJ databases">
        <authorList>
            <consortium name="Pathogen Informatics"/>
        </authorList>
    </citation>
    <scope>NUCLEOTIDE SEQUENCE [LARGE SCALE GENOMIC DNA]</scope>
</reference>
<dbReference type="Proteomes" id="UP000267096">
    <property type="component" value="Unassembled WGS sequence"/>
</dbReference>
<dbReference type="AlphaFoldDB" id="A0A3P6PWK3"/>
<feature type="coiled-coil region" evidence="1">
    <location>
        <begin position="2"/>
        <end position="120"/>
    </location>
</feature>
<name>A0A3P6PWK3_ANISI</name>
<keyword evidence="3" id="KW-1185">Reference proteome</keyword>
<evidence type="ECO:0000313" key="2">
    <source>
        <dbReference type="EMBL" id="VDK23328.1"/>
    </source>
</evidence>
<gene>
    <name evidence="2" type="ORF">ASIM_LOCUS4197</name>
</gene>
<dbReference type="EMBL" id="UYRR01007132">
    <property type="protein sequence ID" value="VDK23328.1"/>
    <property type="molecule type" value="Genomic_DNA"/>
</dbReference>